<gene>
    <name evidence="2" type="ORF">HPB51_011544</name>
</gene>
<evidence type="ECO:0000313" key="3">
    <source>
        <dbReference type="Proteomes" id="UP000821866"/>
    </source>
</evidence>
<feature type="domain" description="PiggyBac transposable element-derived protein" evidence="1">
    <location>
        <begin position="142"/>
        <end position="297"/>
    </location>
</feature>
<dbReference type="InterPro" id="IPR029526">
    <property type="entry name" value="PGBD"/>
</dbReference>
<proteinExistence type="predicted"/>
<comment type="caution">
    <text evidence="2">The sequence shown here is derived from an EMBL/GenBank/DDBJ whole genome shotgun (WGS) entry which is preliminary data.</text>
</comment>
<dbReference type="Pfam" id="PF13843">
    <property type="entry name" value="DDE_Tnp_1_7"/>
    <property type="match status" value="1"/>
</dbReference>
<sequence length="304" mass="34037">MSKRVWAEAADAPPVKADGNSCFSSAASSLSKMAASSTTRDGIPARSFYTRKGAAVRDILERVAVGDDVSDFSDLSDSDEEEWIVANNAAPDDATDDDELDFFCSSASSCSTSGRNWEKYLLQVYHPDFSGTFSEPDDLYTSMELFRKPLTNDMLEMLVQQTNLYSTQTFGASVNTNISEVEQFLGIYLHMGLVQMANVRCYWERASRHSPIADTMSRNRCLKLMACLHAVDNVLASEMKKTEKVWKLRPWILLLQRNLAKIEQEEYNAVEEMMVAFTGRSTLNKSTPWGFKLWGRAGATGILY</sequence>
<keyword evidence="3" id="KW-1185">Reference proteome</keyword>
<dbReference type="PANTHER" id="PTHR47272">
    <property type="entry name" value="DDE_TNP_1_7 DOMAIN-CONTAINING PROTEIN"/>
    <property type="match status" value="1"/>
</dbReference>
<dbReference type="AlphaFoldDB" id="A0A9J6DN06"/>
<evidence type="ECO:0000259" key="1">
    <source>
        <dbReference type="Pfam" id="PF13843"/>
    </source>
</evidence>
<dbReference type="VEuPathDB" id="VectorBase:LOC119164913"/>
<dbReference type="Proteomes" id="UP000821866">
    <property type="component" value="Chromosome 6"/>
</dbReference>
<name>A0A9J6DN06_RHIMP</name>
<accession>A0A9J6DN06</accession>
<evidence type="ECO:0000313" key="2">
    <source>
        <dbReference type="EMBL" id="KAH8023218.1"/>
    </source>
</evidence>
<reference evidence="2" key="1">
    <citation type="journal article" date="2020" name="Cell">
        <title>Large-Scale Comparative Analyses of Tick Genomes Elucidate Their Genetic Diversity and Vector Capacities.</title>
        <authorList>
            <consortium name="Tick Genome and Microbiome Consortium (TIGMIC)"/>
            <person name="Jia N."/>
            <person name="Wang J."/>
            <person name="Shi W."/>
            <person name="Du L."/>
            <person name="Sun Y."/>
            <person name="Zhan W."/>
            <person name="Jiang J.F."/>
            <person name="Wang Q."/>
            <person name="Zhang B."/>
            <person name="Ji P."/>
            <person name="Bell-Sakyi L."/>
            <person name="Cui X.M."/>
            <person name="Yuan T.T."/>
            <person name="Jiang B.G."/>
            <person name="Yang W.F."/>
            <person name="Lam T.T."/>
            <person name="Chang Q.C."/>
            <person name="Ding S.J."/>
            <person name="Wang X.J."/>
            <person name="Zhu J.G."/>
            <person name="Ruan X.D."/>
            <person name="Zhao L."/>
            <person name="Wei J.T."/>
            <person name="Ye R.Z."/>
            <person name="Que T.C."/>
            <person name="Du C.H."/>
            <person name="Zhou Y.H."/>
            <person name="Cheng J.X."/>
            <person name="Dai P.F."/>
            <person name="Guo W.B."/>
            <person name="Han X.H."/>
            <person name="Huang E.J."/>
            <person name="Li L.F."/>
            <person name="Wei W."/>
            <person name="Gao Y.C."/>
            <person name="Liu J.Z."/>
            <person name="Shao H.Z."/>
            <person name="Wang X."/>
            <person name="Wang C.C."/>
            <person name="Yang T.C."/>
            <person name="Huo Q.B."/>
            <person name="Li W."/>
            <person name="Chen H.Y."/>
            <person name="Chen S.E."/>
            <person name="Zhou L.G."/>
            <person name="Ni X.B."/>
            <person name="Tian J.H."/>
            <person name="Sheng Y."/>
            <person name="Liu T."/>
            <person name="Pan Y.S."/>
            <person name="Xia L.Y."/>
            <person name="Li J."/>
            <person name="Zhao F."/>
            <person name="Cao W.C."/>
        </authorList>
    </citation>
    <scope>NUCLEOTIDE SEQUENCE</scope>
    <source>
        <strain evidence="2">Rmic-2018</strain>
    </source>
</reference>
<dbReference type="PANTHER" id="PTHR47272:SF1">
    <property type="entry name" value="PIGGYBAC TRANSPOSABLE ELEMENT-DERIVED PROTEIN 3-LIKE"/>
    <property type="match status" value="1"/>
</dbReference>
<dbReference type="EMBL" id="JABSTU010000008">
    <property type="protein sequence ID" value="KAH8023218.1"/>
    <property type="molecule type" value="Genomic_DNA"/>
</dbReference>
<organism evidence="2 3">
    <name type="scientific">Rhipicephalus microplus</name>
    <name type="common">Cattle tick</name>
    <name type="synonym">Boophilus microplus</name>
    <dbReference type="NCBI Taxonomy" id="6941"/>
    <lineage>
        <taxon>Eukaryota</taxon>
        <taxon>Metazoa</taxon>
        <taxon>Ecdysozoa</taxon>
        <taxon>Arthropoda</taxon>
        <taxon>Chelicerata</taxon>
        <taxon>Arachnida</taxon>
        <taxon>Acari</taxon>
        <taxon>Parasitiformes</taxon>
        <taxon>Ixodida</taxon>
        <taxon>Ixodoidea</taxon>
        <taxon>Ixodidae</taxon>
        <taxon>Rhipicephalinae</taxon>
        <taxon>Rhipicephalus</taxon>
        <taxon>Boophilus</taxon>
    </lineage>
</organism>
<protein>
    <recommendedName>
        <fullName evidence="1">PiggyBac transposable element-derived protein domain-containing protein</fullName>
    </recommendedName>
</protein>
<reference evidence="2" key="2">
    <citation type="submission" date="2021-09" db="EMBL/GenBank/DDBJ databases">
        <authorList>
            <person name="Jia N."/>
            <person name="Wang J."/>
            <person name="Shi W."/>
            <person name="Du L."/>
            <person name="Sun Y."/>
            <person name="Zhan W."/>
            <person name="Jiang J."/>
            <person name="Wang Q."/>
            <person name="Zhang B."/>
            <person name="Ji P."/>
            <person name="Sakyi L.B."/>
            <person name="Cui X."/>
            <person name="Yuan T."/>
            <person name="Jiang B."/>
            <person name="Yang W."/>
            <person name="Lam T.T.-Y."/>
            <person name="Chang Q."/>
            <person name="Ding S."/>
            <person name="Wang X."/>
            <person name="Zhu J."/>
            <person name="Ruan X."/>
            <person name="Zhao L."/>
            <person name="Wei J."/>
            <person name="Que T."/>
            <person name="Du C."/>
            <person name="Cheng J."/>
            <person name="Dai P."/>
            <person name="Han X."/>
            <person name="Huang E."/>
            <person name="Gao Y."/>
            <person name="Liu J."/>
            <person name="Shao H."/>
            <person name="Ye R."/>
            <person name="Li L."/>
            <person name="Wei W."/>
            <person name="Wang X."/>
            <person name="Wang C."/>
            <person name="Huo Q."/>
            <person name="Li W."/>
            <person name="Guo W."/>
            <person name="Chen H."/>
            <person name="Chen S."/>
            <person name="Zhou L."/>
            <person name="Zhou L."/>
            <person name="Ni X."/>
            <person name="Tian J."/>
            <person name="Zhou Y."/>
            <person name="Sheng Y."/>
            <person name="Liu T."/>
            <person name="Pan Y."/>
            <person name="Xia L."/>
            <person name="Li J."/>
            <person name="Zhao F."/>
            <person name="Cao W."/>
        </authorList>
    </citation>
    <scope>NUCLEOTIDE SEQUENCE</scope>
    <source>
        <strain evidence="2">Rmic-2018</strain>
        <tissue evidence="2">Larvae</tissue>
    </source>
</reference>